<feature type="chain" id="PRO_5030097756" evidence="1">
    <location>
        <begin position="23"/>
        <end position="479"/>
    </location>
</feature>
<accession>A0A4Q5DP60</accession>
<evidence type="ECO:0000313" key="3">
    <source>
        <dbReference type="EMBL" id="KAB6086838.1"/>
    </source>
</evidence>
<dbReference type="Gene3D" id="1.25.40.10">
    <property type="entry name" value="Tetratricopeptide repeat domain"/>
    <property type="match status" value="1"/>
</dbReference>
<gene>
    <name evidence="3" type="ORF">GA560_01245</name>
</gene>
<feature type="domain" description="DUF3868" evidence="2">
    <location>
        <begin position="6"/>
        <end position="99"/>
    </location>
</feature>
<evidence type="ECO:0000256" key="1">
    <source>
        <dbReference type="SAM" id="SignalP"/>
    </source>
</evidence>
<dbReference type="SUPFAM" id="SSF103088">
    <property type="entry name" value="OmpA-like"/>
    <property type="match status" value="1"/>
</dbReference>
<name>A0A4Q5DP60_9BACE</name>
<dbReference type="Proteomes" id="UP000474077">
    <property type="component" value="Unassembled WGS sequence"/>
</dbReference>
<dbReference type="SUPFAM" id="SSF48452">
    <property type="entry name" value="TPR-like"/>
    <property type="match status" value="1"/>
</dbReference>
<dbReference type="RefSeq" id="WP_053095311.1">
    <property type="nucleotide sequence ID" value="NZ_RCXZ01000006.1"/>
</dbReference>
<dbReference type="InterPro" id="IPR036737">
    <property type="entry name" value="OmpA-like_sf"/>
</dbReference>
<comment type="caution">
    <text evidence="3">The sequence shown here is derived from an EMBL/GenBank/DDBJ whole genome shotgun (WGS) entry which is preliminary data.</text>
</comment>
<sequence>MKRAIFIITVLLGAGCMLNAQQTIGVTTDSLKIERNGEYIVVDMNMGLSPLDVDGNRAVLLTPRFVCPTDTLELPSVGVYGRRRYYYYVRNGESMLSGKKEMTFRAHSKPKDVAYRAIIPYYKWMNGSALELYRSDYGCCNTLLAECIEPLGGYAEIEPFSPQLLYVYPQAETIKSRSLSGSAFIDFPVDKTVIYPEYRRNTSELGRIQASIDSVRNDKDITITSVWLKGYASPESPYSHNRDLAIGRTAALKNYINQLYHFKDSVITTAYEPEDWEGLRRYVEKTNLAHRTEILAMIDSDMEPDAKETKIKQTYPEEYRFLLQNCYPALRHTDYRIDYVIRSFSDVEEIKRIMRTQPQKLSLNEFYLVARTYEPGSVEFNEVFETAVRMYPDDETANLNAANSAMQRKDFESAKRYLSKAGDSSQAVYARGVYAFGVEEYDDARRFLNDAKAMGVEEAAIILIEIDKIKKAKNKLLIH</sequence>
<evidence type="ECO:0000259" key="2">
    <source>
        <dbReference type="Pfam" id="PF12984"/>
    </source>
</evidence>
<dbReference type="Pfam" id="PF12984">
    <property type="entry name" value="DUF3868"/>
    <property type="match status" value="1"/>
</dbReference>
<dbReference type="InterPro" id="IPR011990">
    <property type="entry name" value="TPR-like_helical_dom_sf"/>
</dbReference>
<dbReference type="InterPro" id="IPR024480">
    <property type="entry name" value="DUF3868"/>
</dbReference>
<evidence type="ECO:0000313" key="4">
    <source>
        <dbReference type="Proteomes" id="UP000474077"/>
    </source>
</evidence>
<feature type="signal peptide" evidence="1">
    <location>
        <begin position="1"/>
        <end position="22"/>
    </location>
</feature>
<proteinExistence type="predicted"/>
<reference evidence="3 4" key="1">
    <citation type="journal article" date="2019" name="Nat. Med.">
        <title>A library of human gut bacterial isolates paired with longitudinal multiomics data enables mechanistic microbiome research.</title>
        <authorList>
            <person name="Poyet M."/>
            <person name="Groussin M."/>
            <person name="Gibbons S.M."/>
            <person name="Avila-Pacheco J."/>
            <person name="Jiang X."/>
            <person name="Kearney S.M."/>
            <person name="Perrotta A.R."/>
            <person name="Berdy B."/>
            <person name="Zhao S."/>
            <person name="Lieberman T.D."/>
            <person name="Swanson P.K."/>
            <person name="Smith M."/>
            <person name="Roesemann S."/>
            <person name="Alexander J.E."/>
            <person name="Rich S.A."/>
            <person name="Livny J."/>
            <person name="Vlamakis H."/>
            <person name="Clish C."/>
            <person name="Bullock K."/>
            <person name="Deik A."/>
            <person name="Scott J."/>
            <person name="Pierce K.A."/>
            <person name="Xavier R.J."/>
            <person name="Alm E.J."/>
        </authorList>
    </citation>
    <scope>NUCLEOTIDE SEQUENCE [LARGE SCALE GENOMIC DNA]</scope>
    <source>
        <strain evidence="3 4">BIOML-A73</strain>
    </source>
</reference>
<dbReference type="PROSITE" id="PS51257">
    <property type="entry name" value="PROKAR_LIPOPROTEIN"/>
    <property type="match status" value="1"/>
</dbReference>
<dbReference type="AlphaFoldDB" id="A0A4Q5DP60"/>
<dbReference type="EMBL" id="WDER01000002">
    <property type="protein sequence ID" value="KAB6086838.1"/>
    <property type="molecule type" value="Genomic_DNA"/>
</dbReference>
<keyword evidence="1" id="KW-0732">Signal</keyword>
<organism evidence="3 4">
    <name type="scientific">Bacteroides xylanisolvens</name>
    <dbReference type="NCBI Taxonomy" id="371601"/>
    <lineage>
        <taxon>Bacteria</taxon>
        <taxon>Pseudomonadati</taxon>
        <taxon>Bacteroidota</taxon>
        <taxon>Bacteroidia</taxon>
        <taxon>Bacteroidales</taxon>
        <taxon>Bacteroidaceae</taxon>
        <taxon>Bacteroides</taxon>
    </lineage>
</organism>
<protein>
    <submittedName>
        <fullName evidence="3">DUF3868 domain-containing protein</fullName>
    </submittedName>
</protein>